<dbReference type="Gene3D" id="3.40.1090.10">
    <property type="entry name" value="Cytosolic phospholipase A2 catalytic domain"/>
    <property type="match status" value="1"/>
</dbReference>
<sequence length="341" mass="36809">MSNVFYPLALLVIVAYASFVLLLAGEDLPLPTLREYLNHPNGFHMAFAPAFFGFFAFFGALIGLEEETNGRIVPSISTKNSCDVKLTTCKLKSVAGASAGTMATVMLACGIQPRQAAEFACTFTWRMVADPPGLGGCVKAFMRNFINYAAKVKSESSTSNSSAPLQLEDALVPVAVSAFDLLRMKGILLLRGCMAKAARSSAGFPGLFQPNLWRHQHSERNWLPDMLLIDGGIKDCLGLNGLSIFSSPAPQKMRVINLIVGDFSFIGPNGMDGLPKDINADSLVSMTIVNTPMCGPWAMKNGPRAVELARKAMAAVLDCCMERGASDNHFIVRVDTSKWND</sequence>
<accession>A0ABD3NJH1</accession>
<gene>
    <name evidence="2" type="ORF">HJC23_008215</name>
</gene>
<dbReference type="SUPFAM" id="SSF52151">
    <property type="entry name" value="FabD/lysophospholipase-like"/>
    <property type="match status" value="1"/>
</dbReference>
<keyword evidence="1" id="KW-0472">Membrane</keyword>
<evidence type="ECO:0000313" key="2">
    <source>
        <dbReference type="EMBL" id="KAL3776060.1"/>
    </source>
</evidence>
<reference evidence="2 3" key="1">
    <citation type="journal article" date="2020" name="G3 (Bethesda)">
        <title>Improved Reference Genome for Cyclotella cryptica CCMP332, a Model for Cell Wall Morphogenesis, Salinity Adaptation, and Lipid Production in Diatoms (Bacillariophyta).</title>
        <authorList>
            <person name="Roberts W.R."/>
            <person name="Downey K.M."/>
            <person name="Ruck E.C."/>
            <person name="Traller J.C."/>
            <person name="Alverson A.J."/>
        </authorList>
    </citation>
    <scope>NUCLEOTIDE SEQUENCE [LARGE SCALE GENOMIC DNA]</scope>
    <source>
        <strain evidence="2 3">CCMP332</strain>
    </source>
</reference>
<evidence type="ECO:0008006" key="4">
    <source>
        <dbReference type="Google" id="ProtNLM"/>
    </source>
</evidence>
<organism evidence="2 3">
    <name type="scientific">Cyclotella cryptica</name>
    <dbReference type="NCBI Taxonomy" id="29204"/>
    <lineage>
        <taxon>Eukaryota</taxon>
        <taxon>Sar</taxon>
        <taxon>Stramenopiles</taxon>
        <taxon>Ochrophyta</taxon>
        <taxon>Bacillariophyta</taxon>
        <taxon>Coscinodiscophyceae</taxon>
        <taxon>Thalassiosirophycidae</taxon>
        <taxon>Stephanodiscales</taxon>
        <taxon>Stephanodiscaceae</taxon>
        <taxon>Cyclotella</taxon>
    </lineage>
</organism>
<keyword evidence="3" id="KW-1185">Reference proteome</keyword>
<dbReference type="InterPro" id="IPR016035">
    <property type="entry name" value="Acyl_Trfase/lysoPLipase"/>
</dbReference>
<evidence type="ECO:0000256" key="1">
    <source>
        <dbReference type="SAM" id="Phobius"/>
    </source>
</evidence>
<feature type="transmembrane region" description="Helical" evidence="1">
    <location>
        <begin position="45"/>
        <end position="64"/>
    </location>
</feature>
<dbReference type="Proteomes" id="UP001516023">
    <property type="component" value="Unassembled WGS sequence"/>
</dbReference>
<dbReference type="AlphaFoldDB" id="A0ABD3NJH1"/>
<comment type="caution">
    <text evidence="2">The sequence shown here is derived from an EMBL/GenBank/DDBJ whole genome shotgun (WGS) entry which is preliminary data.</text>
</comment>
<evidence type="ECO:0000313" key="3">
    <source>
        <dbReference type="Proteomes" id="UP001516023"/>
    </source>
</evidence>
<name>A0ABD3NJH1_9STRA</name>
<keyword evidence="1" id="KW-0812">Transmembrane</keyword>
<keyword evidence="1" id="KW-1133">Transmembrane helix</keyword>
<feature type="transmembrane region" description="Helical" evidence="1">
    <location>
        <begin position="6"/>
        <end position="24"/>
    </location>
</feature>
<dbReference type="EMBL" id="JABMIG020000515">
    <property type="protein sequence ID" value="KAL3776060.1"/>
    <property type="molecule type" value="Genomic_DNA"/>
</dbReference>
<protein>
    <recommendedName>
        <fullName evidence="4">PNPLA domain-containing protein</fullName>
    </recommendedName>
</protein>
<proteinExistence type="predicted"/>